<dbReference type="InterPro" id="IPR051531">
    <property type="entry name" value="N-acetyltransferase"/>
</dbReference>
<accession>A0A916T9Q8</accession>
<feature type="region of interest" description="Disordered" evidence="1">
    <location>
        <begin position="179"/>
        <end position="199"/>
    </location>
</feature>
<evidence type="ECO:0000313" key="3">
    <source>
        <dbReference type="EMBL" id="GGB34497.1"/>
    </source>
</evidence>
<reference evidence="3" key="1">
    <citation type="journal article" date="2014" name="Int. J. Syst. Evol. Microbiol.">
        <title>Complete genome sequence of Corynebacterium casei LMG S-19264T (=DSM 44701T), isolated from a smear-ripened cheese.</title>
        <authorList>
            <consortium name="US DOE Joint Genome Institute (JGI-PGF)"/>
            <person name="Walter F."/>
            <person name="Albersmeier A."/>
            <person name="Kalinowski J."/>
            <person name="Ruckert C."/>
        </authorList>
    </citation>
    <scope>NUCLEOTIDE SEQUENCE</scope>
    <source>
        <strain evidence="3">CGMCC 1.12827</strain>
    </source>
</reference>
<reference evidence="3" key="2">
    <citation type="submission" date="2020-09" db="EMBL/GenBank/DDBJ databases">
        <authorList>
            <person name="Sun Q."/>
            <person name="Zhou Y."/>
        </authorList>
    </citation>
    <scope>NUCLEOTIDE SEQUENCE</scope>
    <source>
        <strain evidence="3">CGMCC 1.12827</strain>
    </source>
</reference>
<proteinExistence type="predicted"/>
<evidence type="ECO:0000313" key="4">
    <source>
        <dbReference type="Proteomes" id="UP000621454"/>
    </source>
</evidence>
<dbReference type="Pfam" id="PF13302">
    <property type="entry name" value="Acetyltransf_3"/>
    <property type="match status" value="1"/>
</dbReference>
<dbReference type="InterPro" id="IPR000182">
    <property type="entry name" value="GNAT_dom"/>
</dbReference>
<dbReference type="PANTHER" id="PTHR43792">
    <property type="entry name" value="GNAT FAMILY, PUTATIVE (AFU_ORTHOLOGUE AFUA_3G00765)-RELATED-RELATED"/>
    <property type="match status" value="1"/>
</dbReference>
<dbReference type="PROSITE" id="PS51186">
    <property type="entry name" value="GNAT"/>
    <property type="match status" value="1"/>
</dbReference>
<dbReference type="EMBL" id="BMGC01000015">
    <property type="protein sequence ID" value="GGB34497.1"/>
    <property type="molecule type" value="Genomic_DNA"/>
</dbReference>
<comment type="caution">
    <text evidence="3">The sequence shown here is derived from an EMBL/GenBank/DDBJ whole genome shotgun (WGS) entry which is preliminary data.</text>
</comment>
<keyword evidence="4" id="KW-1185">Reference proteome</keyword>
<dbReference type="GO" id="GO:0016747">
    <property type="term" value="F:acyltransferase activity, transferring groups other than amino-acyl groups"/>
    <property type="evidence" value="ECO:0007669"/>
    <property type="project" value="InterPro"/>
</dbReference>
<protein>
    <submittedName>
        <fullName evidence="3">N-acetyltransferase</fullName>
    </submittedName>
</protein>
<dbReference type="InterPro" id="IPR016181">
    <property type="entry name" value="Acyl_CoA_acyltransferase"/>
</dbReference>
<organism evidence="3 4">
    <name type="scientific">Gordonia jinhuaensis</name>
    <dbReference type="NCBI Taxonomy" id="1517702"/>
    <lineage>
        <taxon>Bacteria</taxon>
        <taxon>Bacillati</taxon>
        <taxon>Actinomycetota</taxon>
        <taxon>Actinomycetes</taxon>
        <taxon>Mycobacteriales</taxon>
        <taxon>Gordoniaceae</taxon>
        <taxon>Gordonia</taxon>
    </lineage>
</organism>
<dbReference type="Proteomes" id="UP000621454">
    <property type="component" value="Unassembled WGS sequence"/>
</dbReference>
<sequence>MIDFPIVTRRVVLSPLTTADLTEFVAYRRDPGTARFQSWTTDYSRTDAAELVAGQPDSIASRSGQWLQIGVRLRDAPTLVGDLAVHALAEQPDTYEVGVTVAPAGRGRGLATEALDALVGELFETQRAHRVCAITDVRNAPAAALLTRLGFRHEGRAVEADWCKGEWTSTDSWAMLRRDAGQSSSSRNGSSCVAYQPRS</sequence>
<dbReference type="SUPFAM" id="SSF55729">
    <property type="entry name" value="Acyl-CoA N-acyltransferases (Nat)"/>
    <property type="match status" value="1"/>
</dbReference>
<dbReference type="Gene3D" id="3.40.630.30">
    <property type="match status" value="1"/>
</dbReference>
<dbReference type="RefSeq" id="WP_188586755.1">
    <property type="nucleotide sequence ID" value="NZ_BMGC01000015.1"/>
</dbReference>
<dbReference type="PANTHER" id="PTHR43792:SF1">
    <property type="entry name" value="N-ACETYLTRANSFERASE DOMAIN-CONTAINING PROTEIN"/>
    <property type="match status" value="1"/>
</dbReference>
<dbReference type="AlphaFoldDB" id="A0A916T9Q8"/>
<name>A0A916T9Q8_9ACTN</name>
<feature type="domain" description="N-acetyltransferase" evidence="2">
    <location>
        <begin position="11"/>
        <end position="180"/>
    </location>
</feature>
<evidence type="ECO:0000256" key="1">
    <source>
        <dbReference type="SAM" id="MobiDB-lite"/>
    </source>
</evidence>
<evidence type="ECO:0000259" key="2">
    <source>
        <dbReference type="PROSITE" id="PS51186"/>
    </source>
</evidence>
<gene>
    <name evidence="3" type="ORF">GCM10011489_23240</name>
</gene>